<keyword evidence="6" id="KW-1185">Reference proteome</keyword>
<dbReference type="PROSITE" id="PS51318">
    <property type="entry name" value="TAT"/>
    <property type="match status" value="1"/>
</dbReference>
<accession>A0A7H0H667</accession>
<feature type="compositionally biased region" description="Low complexity" evidence="1">
    <location>
        <begin position="21"/>
        <end position="30"/>
    </location>
</feature>
<feature type="domain" description="DUF3048" evidence="3">
    <location>
        <begin position="62"/>
        <end position="197"/>
    </location>
</feature>
<feature type="compositionally biased region" description="Pro residues" evidence="1">
    <location>
        <begin position="31"/>
        <end position="59"/>
    </location>
</feature>
<name>A0A7H0H667_9ACTN</name>
<sequence>MSPTRRSLLAAGLLAGLAGCAPETVASPSPTTAPPDPTTPAPAPTPSPSPSPSPTPVPRAPLTGLPVSDTTVLARPAVAVKVPNLKAEQPQWGLDVADVVFCQPNGEGSTRLCPVFHSDYPEAVGPVRSIRPADVPLLSPIFPLLANTGAAEWVMNYLEAHAERIEKMTYLDFKKTEAFSVDQDRLYRANGRTQYDRAIQAHPAGMAALAERAGAPGAYLSFAADAASASTATGAAATSVAIPYASGHKADMSYDFDETTGRYLRSQPWGEHLLADDTRVDADNVLIVRVKWEYDKIWRGSGAADPVLDLIDTDGDFSCLNGGRIVEGTWSKGAIDEPFTFLTADGAPLLLAPGRTWIELPRPTADVVVA</sequence>
<feature type="chain" id="PRO_5028940656" evidence="2">
    <location>
        <begin position="27"/>
        <end position="370"/>
    </location>
</feature>
<dbReference type="EMBL" id="CP060789">
    <property type="protein sequence ID" value="QNP56033.1"/>
    <property type="molecule type" value="Genomic_DNA"/>
</dbReference>
<dbReference type="PROSITE" id="PS51257">
    <property type="entry name" value="PROKAR_LIPOPROTEIN"/>
    <property type="match status" value="1"/>
</dbReference>
<evidence type="ECO:0000313" key="6">
    <source>
        <dbReference type="Proteomes" id="UP000516117"/>
    </source>
</evidence>
<evidence type="ECO:0000259" key="4">
    <source>
        <dbReference type="Pfam" id="PF17479"/>
    </source>
</evidence>
<dbReference type="InterPro" id="IPR021416">
    <property type="entry name" value="DUF3048_N"/>
</dbReference>
<feature type="signal peptide" evidence="2">
    <location>
        <begin position="1"/>
        <end position="26"/>
    </location>
</feature>
<evidence type="ECO:0000259" key="3">
    <source>
        <dbReference type="Pfam" id="PF11258"/>
    </source>
</evidence>
<dbReference type="InterPro" id="IPR006311">
    <property type="entry name" value="TAT_signal"/>
</dbReference>
<feature type="domain" description="DUF3048" evidence="4">
    <location>
        <begin position="241"/>
        <end position="358"/>
    </location>
</feature>
<reference evidence="5 6" key="1">
    <citation type="submission" date="2020-08" db="EMBL/GenBank/DDBJ databases">
        <title>Genome sequence of Tessaracoccus defluvii JCM 17540T.</title>
        <authorList>
            <person name="Hyun D.-W."/>
            <person name="Bae J.-W."/>
        </authorList>
    </citation>
    <scope>NUCLEOTIDE SEQUENCE [LARGE SCALE GENOMIC DNA]</scope>
    <source>
        <strain evidence="5 6">JCM 17540</strain>
    </source>
</reference>
<dbReference type="Pfam" id="PF11258">
    <property type="entry name" value="DUF3048"/>
    <property type="match status" value="1"/>
</dbReference>
<keyword evidence="2" id="KW-0732">Signal</keyword>
<gene>
    <name evidence="5" type="ORF">H9L22_00370</name>
</gene>
<dbReference type="Proteomes" id="UP000516117">
    <property type="component" value="Chromosome"/>
</dbReference>
<protein>
    <submittedName>
        <fullName evidence="5">DUF3048 domain-containing protein</fullName>
    </submittedName>
</protein>
<organism evidence="5 6">
    <name type="scientific">Tessaracoccus defluvii</name>
    <dbReference type="NCBI Taxonomy" id="1285901"/>
    <lineage>
        <taxon>Bacteria</taxon>
        <taxon>Bacillati</taxon>
        <taxon>Actinomycetota</taxon>
        <taxon>Actinomycetes</taxon>
        <taxon>Propionibacteriales</taxon>
        <taxon>Propionibacteriaceae</taxon>
        <taxon>Tessaracoccus</taxon>
    </lineage>
</organism>
<dbReference type="RefSeq" id="WP_187721153.1">
    <property type="nucleotide sequence ID" value="NZ_BAABBL010000023.1"/>
</dbReference>
<dbReference type="AlphaFoldDB" id="A0A7H0H667"/>
<evidence type="ECO:0000313" key="5">
    <source>
        <dbReference type="EMBL" id="QNP56033.1"/>
    </source>
</evidence>
<dbReference type="SUPFAM" id="SSF159774">
    <property type="entry name" value="YerB-like"/>
    <property type="match status" value="1"/>
</dbReference>
<proteinExistence type="predicted"/>
<evidence type="ECO:0000256" key="2">
    <source>
        <dbReference type="SAM" id="SignalP"/>
    </source>
</evidence>
<evidence type="ECO:0000256" key="1">
    <source>
        <dbReference type="SAM" id="MobiDB-lite"/>
    </source>
</evidence>
<feature type="region of interest" description="Disordered" evidence="1">
    <location>
        <begin position="21"/>
        <end position="66"/>
    </location>
</feature>
<dbReference type="KEGG" id="tdf:H9L22_00370"/>
<dbReference type="InterPro" id="IPR035328">
    <property type="entry name" value="DUF3048_C"/>
</dbReference>
<dbReference type="Pfam" id="PF17479">
    <property type="entry name" value="DUF3048_C"/>
    <property type="match status" value="1"/>
</dbReference>
<dbReference type="Gene3D" id="3.50.90.10">
    <property type="entry name" value="YerB-like"/>
    <property type="match status" value="1"/>
</dbReference>
<dbReference type="InterPro" id="IPR023158">
    <property type="entry name" value="YerB-like_sf"/>
</dbReference>